<dbReference type="PANTHER" id="PTHR30425">
    <property type="entry name" value="PHOSPHATE TRANSPORT SYSTEM PERMEASE PROTEIN PST"/>
    <property type="match status" value="1"/>
</dbReference>
<dbReference type="GO" id="GO:0005315">
    <property type="term" value="F:phosphate transmembrane transporter activity"/>
    <property type="evidence" value="ECO:0007669"/>
    <property type="project" value="InterPro"/>
</dbReference>
<name>A0A6J7EV43_9ZZZZ</name>
<keyword evidence="5" id="KW-0592">Phosphate transport</keyword>
<feature type="transmembrane region" description="Helical" evidence="9">
    <location>
        <begin position="221"/>
        <end position="242"/>
    </location>
</feature>
<dbReference type="PROSITE" id="PS50928">
    <property type="entry name" value="ABC_TM1"/>
    <property type="match status" value="1"/>
</dbReference>
<evidence type="ECO:0000256" key="7">
    <source>
        <dbReference type="ARBA" id="ARBA00022989"/>
    </source>
</evidence>
<feature type="transmembrane region" description="Helical" evidence="9">
    <location>
        <begin position="178"/>
        <end position="200"/>
    </location>
</feature>
<evidence type="ECO:0000256" key="5">
    <source>
        <dbReference type="ARBA" id="ARBA00022592"/>
    </source>
</evidence>
<keyword evidence="4" id="KW-1003">Cell membrane</keyword>
<protein>
    <submittedName>
        <fullName evidence="11">Unannotated protein</fullName>
    </submittedName>
</protein>
<dbReference type="Pfam" id="PF00528">
    <property type="entry name" value="BPD_transp_1"/>
    <property type="match status" value="1"/>
</dbReference>
<evidence type="ECO:0000256" key="9">
    <source>
        <dbReference type="SAM" id="Phobius"/>
    </source>
</evidence>
<dbReference type="EMBL" id="CAFBLZ010000090">
    <property type="protein sequence ID" value="CAB4887542.1"/>
    <property type="molecule type" value="Genomic_DNA"/>
</dbReference>
<reference evidence="11" key="1">
    <citation type="submission" date="2020-05" db="EMBL/GenBank/DDBJ databases">
        <authorList>
            <person name="Chiriac C."/>
            <person name="Salcher M."/>
            <person name="Ghai R."/>
            <person name="Kavagutti S V."/>
        </authorList>
    </citation>
    <scope>NUCLEOTIDE SEQUENCE</scope>
</reference>
<dbReference type="SUPFAM" id="SSF161098">
    <property type="entry name" value="MetI-like"/>
    <property type="match status" value="1"/>
</dbReference>
<dbReference type="InterPro" id="IPR051124">
    <property type="entry name" value="Phosphate_Transport_Permease"/>
</dbReference>
<feature type="domain" description="ABC transmembrane type-1" evidence="10">
    <location>
        <begin position="85"/>
        <end position="311"/>
    </location>
</feature>
<comment type="subcellular location">
    <subcellularLocation>
        <location evidence="1">Cell membrane</location>
        <topology evidence="1">Multi-pass membrane protein</topology>
    </subcellularLocation>
</comment>
<evidence type="ECO:0000256" key="2">
    <source>
        <dbReference type="ARBA" id="ARBA00007069"/>
    </source>
</evidence>
<evidence type="ECO:0000313" key="11">
    <source>
        <dbReference type="EMBL" id="CAB4887542.1"/>
    </source>
</evidence>
<keyword evidence="6 9" id="KW-0812">Transmembrane</keyword>
<keyword evidence="3" id="KW-0813">Transport</keyword>
<evidence type="ECO:0000256" key="6">
    <source>
        <dbReference type="ARBA" id="ARBA00022692"/>
    </source>
</evidence>
<dbReference type="InterPro" id="IPR035906">
    <property type="entry name" value="MetI-like_sf"/>
</dbReference>
<dbReference type="InterPro" id="IPR000515">
    <property type="entry name" value="MetI-like"/>
</dbReference>
<evidence type="ECO:0000256" key="1">
    <source>
        <dbReference type="ARBA" id="ARBA00004651"/>
    </source>
</evidence>
<gene>
    <name evidence="11" type="ORF">UFOPK3482_00982</name>
</gene>
<dbReference type="AlphaFoldDB" id="A0A6J7EV43"/>
<evidence type="ECO:0000259" key="10">
    <source>
        <dbReference type="PROSITE" id="PS50928"/>
    </source>
</evidence>
<dbReference type="NCBIfam" id="TIGR02138">
    <property type="entry name" value="phosphate_pstC"/>
    <property type="match status" value="1"/>
</dbReference>
<feature type="transmembrane region" description="Helical" evidence="9">
    <location>
        <begin position="121"/>
        <end position="146"/>
    </location>
</feature>
<evidence type="ECO:0000256" key="4">
    <source>
        <dbReference type="ARBA" id="ARBA00022475"/>
    </source>
</evidence>
<feature type="transmembrane region" description="Helical" evidence="9">
    <location>
        <begin position="292"/>
        <end position="315"/>
    </location>
</feature>
<dbReference type="InterPro" id="IPR011864">
    <property type="entry name" value="Phosphate_PstC"/>
</dbReference>
<accession>A0A6J7EV43</accession>
<proteinExistence type="inferred from homology"/>
<comment type="similarity">
    <text evidence="2">Belongs to the binding-protein-dependent transport system permease family. CysTW subfamily.</text>
</comment>
<dbReference type="CDD" id="cd06261">
    <property type="entry name" value="TM_PBP2"/>
    <property type="match status" value="1"/>
</dbReference>
<keyword evidence="8 9" id="KW-0472">Membrane</keyword>
<feature type="transmembrane region" description="Helical" evidence="9">
    <location>
        <begin position="20"/>
        <end position="45"/>
    </location>
</feature>
<feature type="transmembrane region" description="Helical" evidence="9">
    <location>
        <begin position="79"/>
        <end position="109"/>
    </location>
</feature>
<dbReference type="GO" id="GO:0006817">
    <property type="term" value="P:phosphate ion transport"/>
    <property type="evidence" value="ECO:0007669"/>
    <property type="project" value="UniProtKB-KW"/>
</dbReference>
<dbReference type="GO" id="GO:0005886">
    <property type="term" value="C:plasma membrane"/>
    <property type="evidence" value="ECO:0007669"/>
    <property type="project" value="UniProtKB-SubCell"/>
</dbReference>
<organism evidence="11">
    <name type="scientific">freshwater metagenome</name>
    <dbReference type="NCBI Taxonomy" id="449393"/>
    <lineage>
        <taxon>unclassified sequences</taxon>
        <taxon>metagenomes</taxon>
        <taxon>ecological metagenomes</taxon>
    </lineage>
</organism>
<evidence type="ECO:0000256" key="3">
    <source>
        <dbReference type="ARBA" id="ARBA00022448"/>
    </source>
</evidence>
<feature type="transmembrane region" description="Helical" evidence="9">
    <location>
        <begin position="262"/>
        <end position="280"/>
    </location>
</feature>
<keyword evidence="7 9" id="KW-1133">Transmembrane helix</keyword>
<dbReference type="Gene3D" id="1.10.3720.10">
    <property type="entry name" value="MetI-like"/>
    <property type="match status" value="1"/>
</dbReference>
<dbReference type="PANTHER" id="PTHR30425:SF1">
    <property type="entry name" value="PHOSPHATE TRANSPORT SYSTEM PERMEASE PROTEIN PSTC"/>
    <property type="match status" value="1"/>
</dbReference>
<evidence type="ECO:0000256" key="8">
    <source>
        <dbReference type="ARBA" id="ARBA00023136"/>
    </source>
</evidence>
<sequence>MSTVPAPRELTTRPRLSDRVFRRVVTAGGLSSLVILGLITVFLAYRGVEVLRQEGFNFITKSNWSITTDDAGNVVESHFGLAAMLVGTILCSAVAVVIALPISVATALYLNFYAPPWLKKFLIAVIDMMAAFPSILFGIWGFLVLMPSIEYWAKLLNRYLGFVPVFHVDAYVFTRSPFVAGVILAIMIIPIITSVSREVFSQAPLDRIQAAYALGATRWGMIKAVVIPHGRSGVIGGAMLGLGRAMGETVAVFTVLNIVFQVNWHVLFGVGGNVASLIILKFGEASPYEIKALMAAGLVLFVLTLLVNAIADLIVKTTGKSGK</sequence>